<sequence length="39" mass="4338">MGCDLDVEYEVFRVSPQQLLEAFQTDGRGVAFPRGFTSA</sequence>
<accession>A0A1R3KY48</accession>
<dbReference type="AlphaFoldDB" id="A0A1R3KY48"/>
<dbReference type="Proteomes" id="UP000187203">
    <property type="component" value="Unassembled WGS sequence"/>
</dbReference>
<keyword evidence="2" id="KW-1185">Reference proteome</keyword>
<dbReference type="EMBL" id="AWUE01010004">
    <property type="protein sequence ID" value="OMP12000.1"/>
    <property type="molecule type" value="Genomic_DNA"/>
</dbReference>
<organism evidence="1 2">
    <name type="scientific">Corchorus olitorius</name>
    <dbReference type="NCBI Taxonomy" id="93759"/>
    <lineage>
        <taxon>Eukaryota</taxon>
        <taxon>Viridiplantae</taxon>
        <taxon>Streptophyta</taxon>
        <taxon>Embryophyta</taxon>
        <taxon>Tracheophyta</taxon>
        <taxon>Spermatophyta</taxon>
        <taxon>Magnoliopsida</taxon>
        <taxon>eudicotyledons</taxon>
        <taxon>Gunneridae</taxon>
        <taxon>Pentapetalae</taxon>
        <taxon>rosids</taxon>
        <taxon>malvids</taxon>
        <taxon>Malvales</taxon>
        <taxon>Malvaceae</taxon>
        <taxon>Grewioideae</taxon>
        <taxon>Apeibeae</taxon>
        <taxon>Corchorus</taxon>
    </lineage>
</organism>
<name>A0A1R3KY48_9ROSI</name>
<gene>
    <name evidence="1" type="ORF">COLO4_03535</name>
</gene>
<reference evidence="2" key="1">
    <citation type="submission" date="2013-09" db="EMBL/GenBank/DDBJ databases">
        <title>Corchorus olitorius genome sequencing.</title>
        <authorList>
            <person name="Alam M."/>
            <person name="Haque M.S."/>
            <person name="Islam M.S."/>
            <person name="Emdad E.M."/>
            <person name="Islam M.M."/>
            <person name="Ahmed B."/>
            <person name="Halim A."/>
            <person name="Hossen Q.M.M."/>
            <person name="Hossain M.Z."/>
            <person name="Ahmed R."/>
            <person name="Khan M.M."/>
            <person name="Islam R."/>
            <person name="Rashid M.M."/>
            <person name="Khan S.A."/>
            <person name="Rahman M.S."/>
            <person name="Alam M."/>
            <person name="Yahiya A.S."/>
            <person name="Khan M.S."/>
            <person name="Azam M.S."/>
            <person name="Haque T."/>
            <person name="Lashkar M.Z.H."/>
            <person name="Akhand A.I."/>
            <person name="Morshed G."/>
            <person name="Roy S."/>
            <person name="Uddin K.S."/>
            <person name="Rabeya T."/>
            <person name="Hossain A.S."/>
            <person name="Chowdhury A."/>
            <person name="Snigdha A.R."/>
            <person name="Mortoza M.S."/>
            <person name="Matin S.A."/>
            <person name="Hoque S.M.E."/>
            <person name="Islam M.K."/>
            <person name="Roy D.K."/>
            <person name="Haider R."/>
            <person name="Moosa M.M."/>
            <person name="Elias S.M."/>
            <person name="Hasan A.M."/>
            <person name="Jahan S."/>
            <person name="Shafiuddin M."/>
            <person name="Mahmood N."/>
            <person name="Shommy N.S."/>
        </authorList>
    </citation>
    <scope>NUCLEOTIDE SEQUENCE [LARGE SCALE GENOMIC DNA]</scope>
    <source>
        <strain evidence="2">cv. O-4</strain>
    </source>
</reference>
<protein>
    <submittedName>
        <fullName evidence="1">Uncharacterized protein</fullName>
    </submittedName>
</protein>
<proteinExistence type="predicted"/>
<evidence type="ECO:0000313" key="2">
    <source>
        <dbReference type="Proteomes" id="UP000187203"/>
    </source>
</evidence>
<evidence type="ECO:0000313" key="1">
    <source>
        <dbReference type="EMBL" id="OMP12000.1"/>
    </source>
</evidence>
<comment type="caution">
    <text evidence="1">The sequence shown here is derived from an EMBL/GenBank/DDBJ whole genome shotgun (WGS) entry which is preliminary data.</text>
</comment>